<dbReference type="WBParaSite" id="SPAL_0000601100.1">
    <property type="protein sequence ID" value="SPAL_0000601100.1"/>
    <property type="gene ID" value="SPAL_0000601100"/>
</dbReference>
<dbReference type="InterPro" id="IPR036947">
    <property type="entry name" value="POLO_box_dom_sf"/>
</dbReference>
<dbReference type="PROSITE" id="PS50011">
    <property type="entry name" value="PROTEIN_KINASE_DOM"/>
    <property type="match status" value="1"/>
</dbReference>
<keyword evidence="2" id="KW-0808">Transferase</keyword>
<dbReference type="GO" id="GO:0005634">
    <property type="term" value="C:nucleus"/>
    <property type="evidence" value="ECO:0007669"/>
    <property type="project" value="TreeGrafter"/>
</dbReference>
<accession>A0A0N5BJ85</accession>
<evidence type="ECO:0000256" key="2">
    <source>
        <dbReference type="ARBA" id="ARBA00022679"/>
    </source>
</evidence>
<dbReference type="PANTHER" id="PTHR24345:SF0">
    <property type="entry name" value="CELL CYCLE SERINE_THREONINE-PROTEIN KINASE CDC5_MSD2"/>
    <property type="match status" value="1"/>
</dbReference>
<dbReference type="GO" id="GO:0004674">
    <property type="term" value="F:protein serine/threonine kinase activity"/>
    <property type="evidence" value="ECO:0007669"/>
    <property type="project" value="UniProtKB-KW"/>
</dbReference>
<evidence type="ECO:0000259" key="8">
    <source>
        <dbReference type="PROSITE" id="PS50078"/>
    </source>
</evidence>
<proteinExistence type="predicted"/>
<keyword evidence="6" id="KW-0067">ATP-binding</keyword>
<dbReference type="SUPFAM" id="SSF56112">
    <property type="entry name" value="Protein kinase-like (PK-like)"/>
    <property type="match status" value="1"/>
</dbReference>
<dbReference type="AlphaFoldDB" id="A0A0N5BJ85"/>
<reference evidence="10" key="1">
    <citation type="submission" date="2017-02" db="UniProtKB">
        <authorList>
            <consortium name="WormBaseParasite"/>
        </authorList>
    </citation>
    <scope>IDENTIFICATION</scope>
</reference>
<dbReference type="InterPro" id="IPR011009">
    <property type="entry name" value="Kinase-like_dom_sf"/>
</dbReference>
<evidence type="ECO:0000259" key="7">
    <source>
        <dbReference type="PROSITE" id="PS50011"/>
    </source>
</evidence>
<dbReference type="InterPro" id="IPR000959">
    <property type="entry name" value="POLO_box_dom"/>
</dbReference>
<dbReference type="CDD" id="cd13117">
    <property type="entry name" value="POLO_box_2"/>
    <property type="match status" value="1"/>
</dbReference>
<dbReference type="GO" id="GO:0000922">
    <property type="term" value="C:spindle pole"/>
    <property type="evidence" value="ECO:0007669"/>
    <property type="project" value="TreeGrafter"/>
</dbReference>
<dbReference type="STRING" id="174720.A0A0N5BJ85"/>
<evidence type="ECO:0000256" key="3">
    <source>
        <dbReference type="ARBA" id="ARBA00022737"/>
    </source>
</evidence>
<dbReference type="Gene3D" id="3.30.1120.30">
    <property type="entry name" value="POLO box domain"/>
    <property type="match status" value="2"/>
</dbReference>
<evidence type="ECO:0000313" key="9">
    <source>
        <dbReference type="Proteomes" id="UP000046392"/>
    </source>
</evidence>
<evidence type="ECO:0000256" key="6">
    <source>
        <dbReference type="ARBA" id="ARBA00022840"/>
    </source>
</evidence>
<dbReference type="GO" id="GO:0005737">
    <property type="term" value="C:cytoplasm"/>
    <property type="evidence" value="ECO:0007669"/>
    <property type="project" value="TreeGrafter"/>
</dbReference>
<evidence type="ECO:0000256" key="1">
    <source>
        <dbReference type="ARBA" id="ARBA00022527"/>
    </source>
</evidence>
<dbReference type="SUPFAM" id="SSF82615">
    <property type="entry name" value="Polo-box domain"/>
    <property type="match status" value="2"/>
</dbReference>
<dbReference type="GO" id="GO:0005524">
    <property type="term" value="F:ATP binding"/>
    <property type="evidence" value="ECO:0007669"/>
    <property type="project" value="UniProtKB-KW"/>
</dbReference>
<keyword evidence="9" id="KW-1185">Reference proteome</keyword>
<dbReference type="InterPro" id="IPR033701">
    <property type="entry name" value="POLO_box_1"/>
</dbReference>
<keyword evidence="1" id="KW-0723">Serine/threonine-protein kinase</keyword>
<dbReference type="Proteomes" id="UP000046392">
    <property type="component" value="Unplaced"/>
</dbReference>
<dbReference type="Pfam" id="PF00659">
    <property type="entry name" value="POLO_box"/>
    <property type="match status" value="2"/>
</dbReference>
<name>A0A0N5BJ85_STREA</name>
<dbReference type="GO" id="GO:0000776">
    <property type="term" value="C:kinetochore"/>
    <property type="evidence" value="ECO:0007669"/>
    <property type="project" value="TreeGrafter"/>
</dbReference>
<dbReference type="InterPro" id="IPR000719">
    <property type="entry name" value="Prot_kinase_dom"/>
</dbReference>
<evidence type="ECO:0000256" key="4">
    <source>
        <dbReference type="ARBA" id="ARBA00022741"/>
    </source>
</evidence>
<keyword evidence="4" id="KW-0547">Nucleotide-binding</keyword>
<dbReference type="PANTHER" id="PTHR24345">
    <property type="entry name" value="SERINE/THREONINE-PROTEIN KINASE PLK"/>
    <property type="match status" value="1"/>
</dbReference>
<feature type="domain" description="POLO box" evidence="8">
    <location>
        <begin position="406"/>
        <end position="484"/>
    </location>
</feature>
<feature type="domain" description="Protein kinase" evidence="7">
    <location>
        <begin position="27"/>
        <end position="276"/>
    </location>
</feature>
<keyword evidence="3" id="KW-0677">Repeat</keyword>
<dbReference type="Gene3D" id="1.10.510.10">
    <property type="entry name" value="Transferase(Phosphotransferase) domain 1"/>
    <property type="match status" value="1"/>
</dbReference>
<protein>
    <submittedName>
        <fullName evidence="10">Polo kinase</fullName>
    </submittedName>
</protein>
<sequence length="610" mass="70595">MFGMEDHEDFFEKVPKIINDTINRARYIRGELIGVGSFGNFYLFTHLKTKGKCVGKIIMKSKLDGNLEEIYRETSIQMNLQHSNILRMFRYFGCKTCVCMTLELWDDTLECVLKRLKVLDEPSCRFVAREIACGISYLHEQRVIHRDIKPDSIFLTKDMDIKIGNFENATYHRDSAERTMKPYGTPMYFPPEYFDGNKYSFGVDVWALGIILYEMIVGHVPFDDMFYFMICDKIKRCDYNIPSTVPVHTEEMIRILLTRDPNNRPAIDYVLTYDYLSSENILKEHLRGYIHGQSFFNTNSQEDPHEYNPTSHIGNGNVSTNDCKLGQSREIEDIFQKEFTIDGNYQNKNIFPKNGRLFNMEEQSSYLLKDLHTKISTLVGSSTPKEVSAPFRIANALSSANRSKHFVSRWMNLSEDYGLAYQLSDSSVGVLYRDNTRLIVDNTMENFQYIDESNVRKYFECDRCPSGLYNKLKSLGYLKNYMETDSLDNPPVEEQEIGIVDGGIPILLKWKKDSESISFLLSNGVLQINFFDNHTKIIVSAPTESISIVGKDNRLKTYSIKKLSLIGLNEVMKRMVLYVMKVIEDWTSLKRKHECDNDDVVPTKKSSNDI</sequence>
<keyword evidence="5" id="KW-0418">Kinase</keyword>
<dbReference type="SMART" id="SM00220">
    <property type="entry name" value="S_TKc"/>
    <property type="match status" value="1"/>
</dbReference>
<dbReference type="Pfam" id="PF00069">
    <property type="entry name" value="Pkinase"/>
    <property type="match status" value="1"/>
</dbReference>
<dbReference type="CDD" id="cd13118">
    <property type="entry name" value="POLO_box_1"/>
    <property type="match status" value="1"/>
</dbReference>
<dbReference type="InterPro" id="IPR033695">
    <property type="entry name" value="POLO_box_2"/>
</dbReference>
<organism evidence="9 10">
    <name type="scientific">Strongyloides papillosus</name>
    <name type="common">Intestinal threadworm</name>
    <dbReference type="NCBI Taxonomy" id="174720"/>
    <lineage>
        <taxon>Eukaryota</taxon>
        <taxon>Metazoa</taxon>
        <taxon>Ecdysozoa</taxon>
        <taxon>Nematoda</taxon>
        <taxon>Chromadorea</taxon>
        <taxon>Rhabditida</taxon>
        <taxon>Tylenchina</taxon>
        <taxon>Panagrolaimomorpha</taxon>
        <taxon>Strongyloidoidea</taxon>
        <taxon>Strongyloididae</taxon>
        <taxon>Strongyloides</taxon>
    </lineage>
</organism>
<evidence type="ECO:0000256" key="5">
    <source>
        <dbReference type="ARBA" id="ARBA00022777"/>
    </source>
</evidence>
<dbReference type="PROSITE" id="PS50078">
    <property type="entry name" value="POLO_BOX"/>
    <property type="match status" value="2"/>
</dbReference>
<dbReference type="GO" id="GO:0007052">
    <property type="term" value="P:mitotic spindle organization"/>
    <property type="evidence" value="ECO:0007669"/>
    <property type="project" value="TreeGrafter"/>
</dbReference>
<evidence type="ECO:0000313" key="10">
    <source>
        <dbReference type="WBParaSite" id="SPAL_0000601100.1"/>
    </source>
</evidence>
<feature type="domain" description="POLO box" evidence="8">
    <location>
        <begin position="506"/>
        <end position="584"/>
    </location>
</feature>